<evidence type="ECO:0000313" key="2">
    <source>
        <dbReference type="Proteomes" id="UP000004596"/>
    </source>
</evidence>
<organism evidence="1 2">
    <name type="scientific">Bacteroides intestinalis DSM 17393</name>
    <dbReference type="NCBI Taxonomy" id="471870"/>
    <lineage>
        <taxon>Bacteria</taxon>
        <taxon>Pseudomonadati</taxon>
        <taxon>Bacteroidota</taxon>
        <taxon>Bacteroidia</taxon>
        <taxon>Bacteroidales</taxon>
        <taxon>Bacteroidaceae</taxon>
        <taxon>Bacteroides</taxon>
    </lineage>
</organism>
<comment type="caution">
    <text evidence="1">The sequence shown here is derived from an EMBL/GenBank/DDBJ whole genome shotgun (WGS) entry which is preliminary data.</text>
</comment>
<protein>
    <submittedName>
        <fullName evidence="1">Uncharacterized protein</fullName>
    </submittedName>
</protein>
<dbReference type="Proteomes" id="UP000004596">
    <property type="component" value="Unassembled WGS sequence"/>
</dbReference>
<dbReference type="AlphaFoldDB" id="B3CIR4"/>
<sequence length="42" mass="4966">MKNKNRWSVYAEQTICNSETDGLFVVNRPSVLEIMNYFIKLI</sequence>
<evidence type="ECO:0000313" key="1">
    <source>
        <dbReference type="EMBL" id="EDV04121.1"/>
    </source>
</evidence>
<name>B3CIR4_9BACE</name>
<accession>B3CIR4</accession>
<dbReference type="STRING" id="471870.BACINT_03253"/>
<reference evidence="1 2" key="2">
    <citation type="submission" date="2008-04" db="EMBL/GenBank/DDBJ databases">
        <authorList>
            <person name="Fulton L."/>
            <person name="Clifton S."/>
            <person name="Fulton B."/>
            <person name="Xu J."/>
            <person name="Minx P."/>
            <person name="Pepin K.H."/>
            <person name="Johnson M."/>
            <person name="Thiruvilangam P."/>
            <person name="Bhonagiri V."/>
            <person name="Nash W.E."/>
            <person name="Mardis E.R."/>
            <person name="Wilson R.K."/>
        </authorList>
    </citation>
    <scope>NUCLEOTIDE SEQUENCE [LARGE SCALE GENOMIC DNA]</scope>
    <source>
        <strain evidence="1 2">DSM 17393</strain>
    </source>
</reference>
<gene>
    <name evidence="1" type="ORF">BACINT_03253</name>
</gene>
<proteinExistence type="predicted"/>
<reference evidence="1 2" key="1">
    <citation type="submission" date="2008-04" db="EMBL/GenBank/DDBJ databases">
        <title>Draft genome sequence of Bacteroides intestinalis (DSM 17393).</title>
        <authorList>
            <person name="Sudarsanam P."/>
            <person name="Ley R."/>
            <person name="Guruge J."/>
            <person name="Turnbaugh P.J."/>
            <person name="Mahowald M."/>
            <person name="Liep D."/>
            <person name="Gordon J."/>
        </authorList>
    </citation>
    <scope>NUCLEOTIDE SEQUENCE [LARGE SCALE GENOMIC DNA]</scope>
    <source>
        <strain evidence="1 2">DSM 17393</strain>
    </source>
</reference>
<dbReference type="EMBL" id="ABJL02000008">
    <property type="protein sequence ID" value="EDV04121.1"/>
    <property type="molecule type" value="Genomic_DNA"/>
</dbReference>